<keyword evidence="3" id="KW-1185">Reference proteome</keyword>
<dbReference type="InterPro" id="IPR024344">
    <property type="entry name" value="MDMPI_metal-binding"/>
</dbReference>
<dbReference type="RefSeq" id="WP_185253138.1">
    <property type="nucleotide sequence ID" value="NZ_JACKXE010000001.1"/>
</dbReference>
<dbReference type="Gene3D" id="1.20.120.450">
    <property type="entry name" value="dinb family like domain"/>
    <property type="match status" value="1"/>
</dbReference>
<dbReference type="EMBL" id="JACKXE010000001">
    <property type="protein sequence ID" value="MBB6628046.1"/>
    <property type="molecule type" value="Genomic_DNA"/>
</dbReference>
<evidence type="ECO:0000313" key="2">
    <source>
        <dbReference type="EMBL" id="MBB6628046.1"/>
    </source>
</evidence>
<dbReference type="Pfam" id="PF11716">
    <property type="entry name" value="MDMPI_N"/>
    <property type="match status" value="1"/>
</dbReference>
<comment type="caution">
    <text evidence="2">The sequence shown here is derived from an EMBL/GenBank/DDBJ whole genome shotgun (WGS) entry which is preliminary data.</text>
</comment>
<accession>A0A7X0VAX3</accession>
<organism evidence="2 3">
    <name type="scientific">Nocardioides luti</name>
    <dbReference type="NCBI Taxonomy" id="2761101"/>
    <lineage>
        <taxon>Bacteria</taxon>
        <taxon>Bacillati</taxon>
        <taxon>Actinomycetota</taxon>
        <taxon>Actinomycetes</taxon>
        <taxon>Propionibacteriales</taxon>
        <taxon>Nocardioidaceae</taxon>
        <taxon>Nocardioides</taxon>
    </lineage>
</organism>
<dbReference type="SUPFAM" id="SSF109854">
    <property type="entry name" value="DinB/YfiT-like putative metalloenzymes"/>
    <property type="match status" value="1"/>
</dbReference>
<dbReference type="NCBIfam" id="TIGR03083">
    <property type="entry name" value="maleylpyruvate isomerase family mycothiol-dependent enzyme"/>
    <property type="match status" value="1"/>
</dbReference>
<name>A0A7X0VAX3_9ACTN</name>
<dbReference type="InterPro" id="IPR017520">
    <property type="entry name" value="CHP03086"/>
</dbReference>
<feature type="domain" description="Mycothiol-dependent maleylpyruvate isomerase metal-binding" evidence="1">
    <location>
        <begin position="19"/>
        <end position="128"/>
    </location>
</feature>
<evidence type="ECO:0000259" key="1">
    <source>
        <dbReference type="Pfam" id="PF11716"/>
    </source>
</evidence>
<dbReference type="InterPro" id="IPR034660">
    <property type="entry name" value="DinB/YfiT-like"/>
</dbReference>
<dbReference type="InterPro" id="IPR017517">
    <property type="entry name" value="Maleyloyr_isom"/>
</dbReference>
<gene>
    <name evidence="2" type="ORF">H5V45_12025</name>
</gene>
<proteinExistence type="predicted"/>
<dbReference type="NCBIfam" id="TIGR03086">
    <property type="entry name" value="TIGR03086 family metal-binding protein"/>
    <property type="match status" value="1"/>
</dbReference>
<sequence>MTAALDGAVELLDRALGYTRVVLADVTDHHLDLPTPCAGWSLDDLLAHMEDALDAFAEAAEGLVEVDRPGPAHARTDVLQQKACALLGAWTRAAPVARAGVRVGDLDLAAPLLVATAALEITVHGWDVGQSTGRDAPIPDDLARMLLAVARTVVDPSDRGRRFDSPRPTAVGTSYDVQLLAFLGRHLTGPPGRVRGNRGTTPGVAS</sequence>
<dbReference type="Proteomes" id="UP000523955">
    <property type="component" value="Unassembled WGS sequence"/>
</dbReference>
<protein>
    <submittedName>
        <fullName evidence="2">TIGR03086 family protein</fullName>
    </submittedName>
</protein>
<evidence type="ECO:0000313" key="3">
    <source>
        <dbReference type="Proteomes" id="UP000523955"/>
    </source>
</evidence>
<dbReference type="AlphaFoldDB" id="A0A7X0VAX3"/>
<dbReference type="GO" id="GO:0046872">
    <property type="term" value="F:metal ion binding"/>
    <property type="evidence" value="ECO:0007669"/>
    <property type="project" value="InterPro"/>
</dbReference>
<reference evidence="2 3" key="1">
    <citation type="submission" date="2020-08" db="EMBL/GenBank/DDBJ databases">
        <authorList>
            <person name="Seo M.-J."/>
        </authorList>
    </citation>
    <scope>NUCLEOTIDE SEQUENCE [LARGE SCALE GENOMIC DNA]</scope>
    <source>
        <strain evidence="2 3">KIGAM211</strain>
    </source>
</reference>